<keyword evidence="1" id="KW-0646">Protease inhibitor</keyword>
<gene>
    <name evidence="5" type="ORF">KDK92_00615</name>
</gene>
<dbReference type="EMBL" id="JAGSOJ010000001">
    <property type="protein sequence ID" value="MCM1988224.1"/>
    <property type="molecule type" value="Genomic_DNA"/>
</dbReference>
<feature type="domain" description="Proteinase inhibitor I42 chagasin" evidence="4">
    <location>
        <begin position="96"/>
        <end position="185"/>
    </location>
</feature>
<dbReference type="PROSITE" id="PS51257">
    <property type="entry name" value="PROKAR_LIPOPROTEIN"/>
    <property type="match status" value="1"/>
</dbReference>
<dbReference type="Gene3D" id="2.60.40.2020">
    <property type="match status" value="1"/>
</dbReference>
<keyword evidence="6" id="KW-1185">Reference proteome</keyword>
<feature type="signal peptide" evidence="3">
    <location>
        <begin position="1"/>
        <end position="22"/>
    </location>
</feature>
<organism evidence="5 6">
    <name type="scientific">Oceanirhabdus seepicola</name>
    <dbReference type="NCBI Taxonomy" id="2828781"/>
    <lineage>
        <taxon>Bacteria</taxon>
        <taxon>Bacillati</taxon>
        <taxon>Bacillota</taxon>
        <taxon>Clostridia</taxon>
        <taxon>Eubacteriales</taxon>
        <taxon>Clostridiaceae</taxon>
        <taxon>Oceanirhabdus</taxon>
    </lineage>
</organism>
<keyword evidence="2" id="KW-0789">Thiol protease inhibitor</keyword>
<protein>
    <submittedName>
        <fullName evidence="5">Protease inhibitor I42 family protein</fullName>
    </submittedName>
</protein>
<comment type="caution">
    <text evidence="5">The sequence shown here is derived from an EMBL/GenBank/DDBJ whole genome shotgun (WGS) entry which is preliminary data.</text>
</comment>
<dbReference type="Proteomes" id="UP001056429">
    <property type="component" value="Unassembled WGS sequence"/>
</dbReference>
<accession>A0A9J6NYK1</accession>
<evidence type="ECO:0000256" key="1">
    <source>
        <dbReference type="ARBA" id="ARBA00022690"/>
    </source>
</evidence>
<dbReference type="InterPro" id="IPR036331">
    <property type="entry name" value="Chagasin-like_sf"/>
</dbReference>
<evidence type="ECO:0000256" key="3">
    <source>
        <dbReference type="SAM" id="SignalP"/>
    </source>
</evidence>
<dbReference type="Pfam" id="PF09394">
    <property type="entry name" value="Inhibitor_I42"/>
    <property type="match status" value="1"/>
</dbReference>
<dbReference type="InterPro" id="IPR018990">
    <property type="entry name" value="Prot_inh_I42_chagasin"/>
</dbReference>
<keyword evidence="3" id="KW-0732">Signal</keyword>
<feature type="chain" id="PRO_5039911596" evidence="3">
    <location>
        <begin position="23"/>
        <end position="192"/>
    </location>
</feature>
<name>A0A9J6NYK1_9CLOT</name>
<proteinExistence type="predicted"/>
<evidence type="ECO:0000313" key="6">
    <source>
        <dbReference type="Proteomes" id="UP001056429"/>
    </source>
</evidence>
<sequence length="192" mass="22531">MKKLFIILLIMFFLLSIGCGQSQNQIQKDVKKLLEYDFSYNDISKINNKLCNQKYSYTTKANKKIISVITLDNGKAHVKEYEVFEDGVIDIEIPSKQFIISFHANSTVLYTWNIKNSNDLKMNEIIEIKNKDKIKIPFESNDVDGENYDRENFLFEAKKEGTQKIIFRYEHSENSEALKDEYFEIIINLTVN</sequence>
<reference evidence="5" key="1">
    <citation type="journal article" date="2021" name="mSystems">
        <title>Bacteria and Archaea Synergistically Convert Glycine Betaine to Biogenic Methane in the Formosa Cold Seep of the South China Sea.</title>
        <authorList>
            <person name="Li L."/>
            <person name="Zhang W."/>
            <person name="Zhang S."/>
            <person name="Song L."/>
            <person name="Sun Q."/>
            <person name="Zhang H."/>
            <person name="Xiang H."/>
            <person name="Dong X."/>
        </authorList>
    </citation>
    <scope>NUCLEOTIDE SEQUENCE</scope>
    <source>
        <strain evidence="5">ZWT</strain>
    </source>
</reference>
<dbReference type="GO" id="GO:0004869">
    <property type="term" value="F:cysteine-type endopeptidase inhibitor activity"/>
    <property type="evidence" value="ECO:0007669"/>
    <property type="project" value="UniProtKB-KW"/>
</dbReference>
<evidence type="ECO:0000259" key="4">
    <source>
        <dbReference type="Pfam" id="PF09394"/>
    </source>
</evidence>
<dbReference type="SUPFAM" id="SSF141066">
    <property type="entry name" value="ICP-like"/>
    <property type="match status" value="1"/>
</dbReference>
<reference evidence="5" key="2">
    <citation type="submission" date="2021-04" db="EMBL/GenBank/DDBJ databases">
        <authorList>
            <person name="Dong X."/>
        </authorList>
    </citation>
    <scope>NUCLEOTIDE SEQUENCE</scope>
    <source>
        <strain evidence="5">ZWT</strain>
    </source>
</reference>
<dbReference type="AlphaFoldDB" id="A0A9J6NYK1"/>
<dbReference type="RefSeq" id="WP_250857081.1">
    <property type="nucleotide sequence ID" value="NZ_JAGSOJ010000001.1"/>
</dbReference>
<evidence type="ECO:0000256" key="2">
    <source>
        <dbReference type="ARBA" id="ARBA00022704"/>
    </source>
</evidence>
<evidence type="ECO:0000313" key="5">
    <source>
        <dbReference type="EMBL" id="MCM1988224.1"/>
    </source>
</evidence>